<comment type="caution">
    <text evidence="2">The sequence shown here is derived from an EMBL/GenBank/DDBJ whole genome shotgun (WGS) entry which is preliminary data.</text>
</comment>
<feature type="compositionally biased region" description="Polar residues" evidence="1">
    <location>
        <begin position="93"/>
        <end position="112"/>
    </location>
</feature>
<evidence type="ECO:0000313" key="2">
    <source>
        <dbReference type="EMBL" id="CAI6376380.1"/>
    </source>
</evidence>
<dbReference type="EMBL" id="CARXXK010001473">
    <property type="protein sequence ID" value="CAI6376380.1"/>
    <property type="molecule type" value="Genomic_DNA"/>
</dbReference>
<keyword evidence="3" id="KW-1185">Reference proteome</keyword>
<proteinExistence type="predicted"/>
<name>A0AAV0Y650_9HEMI</name>
<feature type="region of interest" description="Disordered" evidence="1">
    <location>
        <begin position="35"/>
        <end position="112"/>
    </location>
</feature>
<gene>
    <name evidence="2" type="ORF">MEUPH1_LOCUS29753</name>
</gene>
<accession>A0AAV0Y650</accession>
<protein>
    <submittedName>
        <fullName evidence="2">Uncharacterized protein</fullName>
    </submittedName>
</protein>
<reference evidence="2 3" key="1">
    <citation type="submission" date="2023-01" db="EMBL/GenBank/DDBJ databases">
        <authorList>
            <person name="Whitehead M."/>
        </authorList>
    </citation>
    <scope>NUCLEOTIDE SEQUENCE [LARGE SCALE GENOMIC DNA]</scope>
</reference>
<dbReference type="Proteomes" id="UP001160148">
    <property type="component" value="Unassembled WGS sequence"/>
</dbReference>
<dbReference type="AlphaFoldDB" id="A0AAV0Y650"/>
<evidence type="ECO:0000313" key="3">
    <source>
        <dbReference type="Proteomes" id="UP001160148"/>
    </source>
</evidence>
<sequence length="112" mass="12206">MQFAEAPVDGCAALAAAVVCAYKLDVEQIRREILSGGRGRRARSEQGPHPRNVQQQQHLWPGVDRPQPVGRQTNVRASHDHAGQRFHARGPGAQNTLVVAGRTTQDPKVSNI</sequence>
<evidence type="ECO:0000256" key="1">
    <source>
        <dbReference type="SAM" id="MobiDB-lite"/>
    </source>
</evidence>
<organism evidence="2 3">
    <name type="scientific">Macrosiphum euphorbiae</name>
    <name type="common">potato aphid</name>
    <dbReference type="NCBI Taxonomy" id="13131"/>
    <lineage>
        <taxon>Eukaryota</taxon>
        <taxon>Metazoa</taxon>
        <taxon>Ecdysozoa</taxon>
        <taxon>Arthropoda</taxon>
        <taxon>Hexapoda</taxon>
        <taxon>Insecta</taxon>
        <taxon>Pterygota</taxon>
        <taxon>Neoptera</taxon>
        <taxon>Paraneoptera</taxon>
        <taxon>Hemiptera</taxon>
        <taxon>Sternorrhyncha</taxon>
        <taxon>Aphidomorpha</taxon>
        <taxon>Aphidoidea</taxon>
        <taxon>Aphididae</taxon>
        <taxon>Macrosiphini</taxon>
        <taxon>Macrosiphum</taxon>
    </lineage>
</organism>